<proteinExistence type="predicted"/>
<dbReference type="AlphaFoldDB" id="A0AAV7KMY5"/>
<accession>A0AAV7KMY5</accession>
<protein>
    <submittedName>
        <fullName evidence="1">Uncharacterized protein</fullName>
    </submittedName>
</protein>
<sequence>MALEWILLDNGYNTVIEGLISIKGLRADAAEAGLRREDAGLGVAGQAVENARGAKARLVREDGDAGLKAGDAEVSARDAADNVGAEAGLRMPRADNVGMLLIKGAQVLGWAQRMPRAGNAVDNVGMLLRKGVLVLHWWSEDAEVRSVDAADNVGVDARLGSEEAEVRKGVVLIMWGCCR</sequence>
<organism evidence="1 2">
    <name type="scientific">Pleurodeles waltl</name>
    <name type="common">Iberian ribbed newt</name>
    <dbReference type="NCBI Taxonomy" id="8319"/>
    <lineage>
        <taxon>Eukaryota</taxon>
        <taxon>Metazoa</taxon>
        <taxon>Chordata</taxon>
        <taxon>Craniata</taxon>
        <taxon>Vertebrata</taxon>
        <taxon>Euteleostomi</taxon>
        <taxon>Amphibia</taxon>
        <taxon>Batrachia</taxon>
        <taxon>Caudata</taxon>
        <taxon>Salamandroidea</taxon>
        <taxon>Salamandridae</taxon>
        <taxon>Pleurodelinae</taxon>
        <taxon>Pleurodeles</taxon>
    </lineage>
</organism>
<name>A0AAV7KMY5_PLEWA</name>
<dbReference type="EMBL" id="JANPWB010000016">
    <property type="protein sequence ID" value="KAJ1080646.1"/>
    <property type="molecule type" value="Genomic_DNA"/>
</dbReference>
<comment type="caution">
    <text evidence="1">The sequence shown here is derived from an EMBL/GenBank/DDBJ whole genome shotgun (WGS) entry which is preliminary data.</text>
</comment>
<dbReference type="Proteomes" id="UP001066276">
    <property type="component" value="Chromosome 12"/>
</dbReference>
<evidence type="ECO:0000313" key="1">
    <source>
        <dbReference type="EMBL" id="KAJ1080646.1"/>
    </source>
</evidence>
<gene>
    <name evidence="1" type="ORF">NDU88_000840</name>
</gene>
<reference evidence="1" key="1">
    <citation type="journal article" date="2022" name="bioRxiv">
        <title>Sequencing and chromosome-scale assembly of the giantPleurodeles waltlgenome.</title>
        <authorList>
            <person name="Brown T."/>
            <person name="Elewa A."/>
            <person name="Iarovenko S."/>
            <person name="Subramanian E."/>
            <person name="Araus A.J."/>
            <person name="Petzold A."/>
            <person name="Susuki M."/>
            <person name="Suzuki K.-i.T."/>
            <person name="Hayashi T."/>
            <person name="Toyoda A."/>
            <person name="Oliveira C."/>
            <person name="Osipova E."/>
            <person name="Leigh N.D."/>
            <person name="Simon A."/>
            <person name="Yun M.H."/>
        </authorList>
    </citation>
    <scope>NUCLEOTIDE SEQUENCE</scope>
    <source>
        <strain evidence="1">20211129_DDA</strain>
        <tissue evidence="1">Liver</tissue>
    </source>
</reference>
<evidence type="ECO:0000313" key="2">
    <source>
        <dbReference type="Proteomes" id="UP001066276"/>
    </source>
</evidence>
<keyword evidence="2" id="KW-1185">Reference proteome</keyword>